<dbReference type="Gene3D" id="3.80.10.10">
    <property type="entry name" value="Ribonuclease Inhibitor"/>
    <property type="match status" value="1"/>
</dbReference>
<dbReference type="Proteomes" id="UP000237105">
    <property type="component" value="Unassembled WGS sequence"/>
</dbReference>
<sequence>MGRSRKYLQPLISQATNLGERYLKLSSLPRGNQLNTFGRSSFSDNPGLCGEPQPYRCDELNTLPPSANDSDMLDVPMLIVDLTGYISGLVVGVVLINSVIEGDAGMGGQNRGRVAPD</sequence>
<gene>
    <name evidence="2" type="ORF">PanWU01x14_169420</name>
</gene>
<name>A0A2P5CAG2_PARAD</name>
<evidence type="ECO:0000313" key="2">
    <source>
        <dbReference type="EMBL" id="PON58011.1"/>
    </source>
</evidence>
<proteinExistence type="predicted"/>
<keyword evidence="3" id="KW-1185">Reference proteome</keyword>
<keyword evidence="1" id="KW-0812">Transmembrane</keyword>
<accession>A0A2P5CAG2</accession>
<dbReference type="InterPro" id="IPR032675">
    <property type="entry name" value="LRR_dom_sf"/>
</dbReference>
<comment type="caution">
    <text evidence="2">The sequence shown here is derived from an EMBL/GenBank/DDBJ whole genome shotgun (WGS) entry which is preliminary data.</text>
</comment>
<feature type="transmembrane region" description="Helical" evidence="1">
    <location>
        <begin position="78"/>
        <end position="100"/>
    </location>
</feature>
<protein>
    <recommendedName>
        <fullName evidence="4">LRR domain containing protein</fullName>
    </recommendedName>
</protein>
<evidence type="ECO:0000256" key="1">
    <source>
        <dbReference type="SAM" id="Phobius"/>
    </source>
</evidence>
<reference evidence="3" key="1">
    <citation type="submission" date="2016-06" db="EMBL/GenBank/DDBJ databases">
        <title>Parallel loss of symbiosis genes in relatives of nitrogen-fixing non-legume Parasponia.</title>
        <authorList>
            <person name="Van Velzen R."/>
            <person name="Holmer R."/>
            <person name="Bu F."/>
            <person name="Rutten L."/>
            <person name="Van Zeijl A."/>
            <person name="Liu W."/>
            <person name="Santuari L."/>
            <person name="Cao Q."/>
            <person name="Sharma T."/>
            <person name="Shen D."/>
            <person name="Roswanjaya Y."/>
            <person name="Wardhani T."/>
            <person name="Kalhor M.S."/>
            <person name="Jansen J."/>
            <person name="Van den Hoogen J."/>
            <person name="Gungor B."/>
            <person name="Hartog M."/>
            <person name="Hontelez J."/>
            <person name="Verver J."/>
            <person name="Yang W.-C."/>
            <person name="Schijlen E."/>
            <person name="Repin R."/>
            <person name="Schilthuizen M."/>
            <person name="Schranz E."/>
            <person name="Heidstra R."/>
            <person name="Miyata K."/>
            <person name="Fedorova E."/>
            <person name="Kohlen W."/>
            <person name="Bisseling T."/>
            <person name="Smit S."/>
            <person name="Geurts R."/>
        </authorList>
    </citation>
    <scope>NUCLEOTIDE SEQUENCE [LARGE SCALE GENOMIC DNA]</scope>
    <source>
        <strain evidence="3">cv. WU1-14</strain>
    </source>
</reference>
<evidence type="ECO:0008006" key="4">
    <source>
        <dbReference type="Google" id="ProtNLM"/>
    </source>
</evidence>
<dbReference type="AlphaFoldDB" id="A0A2P5CAG2"/>
<dbReference type="OrthoDB" id="544346at2759"/>
<keyword evidence="1" id="KW-0472">Membrane</keyword>
<organism evidence="2 3">
    <name type="scientific">Parasponia andersonii</name>
    <name type="common">Sponia andersonii</name>
    <dbReference type="NCBI Taxonomy" id="3476"/>
    <lineage>
        <taxon>Eukaryota</taxon>
        <taxon>Viridiplantae</taxon>
        <taxon>Streptophyta</taxon>
        <taxon>Embryophyta</taxon>
        <taxon>Tracheophyta</taxon>
        <taxon>Spermatophyta</taxon>
        <taxon>Magnoliopsida</taxon>
        <taxon>eudicotyledons</taxon>
        <taxon>Gunneridae</taxon>
        <taxon>Pentapetalae</taxon>
        <taxon>rosids</taxon>
        <taxon>fabids</taxon>
        <taxon>Rosales</taxon>
        <taxon>Cannabaceae</taxon>
        <taxon>Parasponia</taxon>
    </lineage>
</organism>
<evidence type="ECO:0000313" key="3">
    <source>
        <dbReference type="Proteomes" id="UP000237105"/>
    </source>
</evidence>
<keyword evidence="1" id="KW-1133">Transmembrane helix</keyword>
<dbReference type="EMBL" id="JXTB01000153">
    <property type="protein sequence ID" value="PON58011.1"/>
    <property type="molecule type" value="Genomic_DNA"/>
</dbReference>